<dbReference type="Proteomes" id="UP001652641">
    <property type="component" value="Chromosome 6"/>
</dbReference>
<evidence type="ECO:0000256" key="5">
    <source>
        <dbReference type="ARBA" id="ARBA00023136"/>
    </source>
</evidence>
<feature type="coiled-coil region" evidence="6">
    <location>
        <begin position="503"/>
        <end position="658"/>
    </location>
</feature>
<sequence>MLEFGSSLPLRILRGPALPPSQAPSHRRVRVPGSRRGGGWGWESGVRGLGENVWPALETGEVTPSSPRGVCPSSVAPPPPPPPFPTMRFSWRLGISAENQTGSLEKSLGHQTPGVGCAAAHVCPGGACVRRRRAARVAGQRRPNRVQLQLAQVLQNYINKSTMEFYESTYFIVLIPSVVITVIFLFFWLFMKETLYDEVLAKQKREQKLIPTKTDKKKAEKKKNKKKEIQNGNLHESDSESVPRDFKLSDALAVEDEQVVPIPLNVVETSSSVRERKKKEKKHKPVLEEQVTKESDVSKIPGKKVEPVPVTKQPTPPSEAAASKKKPGQKKSKNGSDDQDKKVETLMAPSKKQESLPLQQETKQESGSGKKKVSSKKQKAENVLVDEPLIHATTYIPLMDNADSNPVLDKREVIDLIKPDQVEGIQKTGAKKLKTETDKENAEVKFKDFLLSLKTMMFSEDEALCVVDLLKEKSGVIQDALKRSSKGELTALVHQLQEKDKLLAAVKEDAAVMKDRCKQLTQEMMSEKERSNVVIARMKDRIGTLEKEHNVFQNKMHVSYQETQQMQMKFQQVREQMEAEIAHLKQENGILRDAVSNTTNQLESKQSAELNKLRQDYARLVNELTEKTGKLQQEEVQKKNAEQAVTQLKVQLQEAERRWEEVQSYIRKRTAEHEAAQQDLQSKFVAKENEVQSLHSKLTDTLVSKQQLEQRLMQLMESEQKRVTKEESLQMQVQDILEQNEALKAQIQQFHSQIAAQTSASVLAEELHKVIAEKDKQIKQTEDSLANEHDHLTSKEEELKDIQNMNFLLKAEVQKLQALANEQAAAAHELEKMQKSIHVKDDQIRLLEEQLQCEISNKMEEFKILNDQNKALQLEVQKLQILVSEQPNKDVVEQMEKCIQEKDEKLKTVEELLETGLIQVATKEEELNAIRTENSSLTKEVQDLKAKQNDQVSFASLVEELKKVIHEKDGKIKSVEELLEAEVLKVANKEKTIQLSITSQIQELQNLLKGKEEQMNTMKTVLEEKEKDLASRGKWLQDLQEENESLKTHIQEVAQHNLKEACSASRLEELETVLKEKENEMKRIETILKERENDLSSKIKLLQEVQDENKLFKSEIEQLKQCNYQQASSFPPHEELLKVISEREKEITGLQNELDSLKEAVEHQRKKNNDLREKNWEAMEALASTEKMLQDKVNKTSKERQQYVEAIELEAKEVLKKLFPKVSVPPNLNYGEWLRGFEKKAKECVAETSGSEEVKVLEHKLKEADEMHTLLQLECEKYKSVLAETEGILQKLQRSVEQEENKWKVKVDESQKTIKQMQLSFTSSEQELERLRRENKDIENLRREREHLEMELEKAEIERSTYVTEVRELKDLLTELQKKLDDSYSEAVRQNEELNLLKTQLNETLTKLRTEQSERQKVAGDLHKAQQSLDLIQSKIVKAAGDTTVIENSDVSPEAESSEKETMSVSLNQTVTQLQQLLQAVNQQLTKEKEHYQVLE</sequence>
<dbReference type="GeneID" id="112921402"/>
<name>A0A3Q7SLQ9_VULVU</name>
<accession>A0A3Q7SLQ9</accession>
<dbReference type="GO" id="GO:0007018">
    <property type="term" value="P:microtubule-based movement"/>
    <property type="evidence" value="ECO:0007669"/>
    <property type="project" value="InterPro"/>
</dbReference>
<reference evidence="11" key="2">
    <citation type="submission" date="2025-08" db="UniProtKB">
        <authorList>
            <consortium name="RefSeq"/>
        </authorList>
    </citation>
    <scope>IDENTIFICATION</scope>
    <source>
        <tissue evidence="11">Cell line</tissue>
    </source>
</reference>
<feature type="coiled-coil region" evidence="6">
    <location>
        <begin position="726"/>
        <end position="784"/>
    </location>
</feature>
<keyword evidence="2 8" id="KW-0812">Transmembrane</keyword>
<protein>
    <submittedName>
        <fullName evidence="11">Kinectin isoform X2</fullName>
    </submittedName>
</protein>
<dbReference type="PANTHER" id="PTHR18864:SF1">
    <property type="entry name" value="KINECTIN"/>
    <property type="match status" value="1"/>
</dbReference>
<keyword evidence="6" id="KW-0175">Coiled coil</keyword>
<evidence type="ECO:0000256" key="4">
    <source>
        <dbReference type="ARBA" id="ARBA00022989"/>
    </source>
</evidence>
<feature type="compositionally biased region" description="Basic and acidic residues" evidence="7">
    <location>
        <begin position="334"/>
        <end position="344"/>
    </location>
</feature>
<dbReference type="GO" id="GO:0005789">
    <property type="term" value="C:endoplasmic reticulum membrane"/>
    <property type="evidence" value="ECO:0007669"/>
    <property type="project" value="UniProtKB-SubCell"/>
</dbReference>
<keyword evidence="10" id="KW-1185">Reference proteome</keyword>
<feature type="region of interest" description="Disordered" evidence="7">
    <location>
        <begin position="211"/>
        <end position="242"/>
    </location>
</feature>
<evidence type="ECO:0000313" key="10">
    <source>
        <dbReference type="Proteomes" id="UP001652641"/>
    </source>
</evidence>
<dbReference type="GO" id="GO:0015031">
    <property type="term" value="P:protein transport"/>
    <property type="evidence" value="ECO:0007669"/>
    <property type="project" value="InterPro"/>
</dbReference>
<feature type="compositionally biased region" description="Basic residues" evidence="7">
    <location>
        <begin position="323"/>
        <end position="333"/>
    </location>
</feature>
<evidence type="ECO:0000313" key="11">
    <source>
        <dbReference type="RefSeq" id="XP_025856421.2"/>
    </source>
</evidence>
<dbReference type="PANTHER" id="PTHR18864">
    <property type="entry name" value="KINECTIN"/>
    <property type="match status" value="1"/>
</dbReference>
<evidence type="ECO:0000256" key="1">
    <source>
        <dbReference type="ARBA" id="ARBA00004389"/>
    </source>
</evidence>
<dbReference type="Pfam" id="PF05104">
    <property type="entry name" value="Rib_recp_KP_reg"/>
    <property type="match status" value="1"/>
</dbReference>
<evidence type="ECO:0000256" key="6">
    <source>
        <dbReference type="SAM" id="Coils"/>
    </source>
</evidence>
<dbReference type="InterPro" id="IPR024854">
    <property type="entry name" value="Kinectin"/>
</dbReference>
<evidence type="ECO:0000256" key="3">
    <source>
        <dbReference type="ARBA" id="ARBA00022824"/>
    </source>
</evidence>
<feature type="coiled-coil region" evidence="6">
    <location>
        <begin position="813"/>
        <end position="1174"/>
    </location>
</feature>
<feature type="compositionally biased region" description="Basic residues" evidence="7">
    <location>
        <begin position="275"/>
        <end position="284"/>
    </location>
</feature>
<evidence type="ECO:0000259" key="9">
    <source>
        <dbReference type="Pfam" id="PF05104"/>
    </source>
</evidence>
<evidence type="ECO:0000256" key="2">
    <source>
        <dbReference type="ARBA" id="ARBA00022692"/>
    </source>
</evidence>
<evidence type="ECO:0000256" key="8">
    <source>
        <dbReference type="SAM" id="Phobius"/>
    </source>
</evidence>
<feature type="coiled-coil region" evidence="6">
    <location>
        <begin position="1254"/>
        <end position="1414"/>
    </location>
</feature>
<dbReference type="CTD" id="3895"/>
<gene>
    <name evidence="11" type="primary">KTN1</name>
</gene>
<feature type="region of interest" description="Disordered" evidence="7">
    <location>
        <begin position="15"/>
        <end position="37"/>
    </location>
</feature>
<feature type="transmembrane region" description="Helical" evidence="8">
    <location>
        <begin position="170"/>
        <end position="191"/>
    </location>
</feature>
<comment type="subcellular location">
    <subcellularLocation>
        <location evidence="1">Endoplasmic reticulum membrane</location>
        <topology evidence="1">Single-pass membrane protein</topology>
    </subcellularLocation>
</comment>
<keyword evidence="3" id="KW-0256">Endoplasmic reticulum</keyword>
<reference key="1">
    <citation type="submission" date="2019-01" db="UniProtKB">
        <authorList>
            <consortium name="RefSeq"/>
        </authorList>
    </citation>
    <scope>IDENTIFICATION</scope>
</reference>
<organism evidence="10 11">
    <name type="scientific">Vulpes vulpes</name>
    <name type="common">Red fox</name>
    <dbReference type="NCBI Taxonomy" id="9627"/>
    <lineage>
        <taxon>Eukaryota</taxon>
        <taxon>Metazoa</taxon>
        <taxon>Chordata</taxon>
        <taxon>Craniata</taxon>
        <taxon>Vertebrata</taxon>
        <taxon>Euteleostomi</taxon>
        <taxon>Mammalia</taxon>
        <taxon>Eutheria</taxon>
        <taxon>Laurasiatheria</taxon>
        <taxon>Carnivora</taxon>
        <taxon>Caniformia</taxon>
        <taxon>Canidae</taxon>
        <taxon>Vulpes</taxon>
    </lineage>
</organism>
<feature type="domain" description="Ribosome receptor lysine/proline rich" evidence="9">
    <location>
        <begin position="191"/>
        <end position="326"/>
    </location>
</feature>
<evidence type="ECO:0000256" key="7">
    <source>
        <dbReference type="SAM" id="MobiDB-lite"/>
    </source>
</evidence>
<feature type="region of interest" description="Disordered" evidence="7">
    <location>
        <begin position="60"/>
        <end position="82"/>
    </location>
</feature>
<dbReference type="InterPro" id="IPR007794">
    <property type="entry name" value="Rib_rcpt_KP"/>
</dbReference>
<dbReference type="GO" id="GO:0019894">
    <property type="term" value="F:kinesin binding"/>
    <property type="evidence" value="ECO:0007669"/>
    <property type="project" value="InterPro"/>
</dbReference>
<proteinExistence type="predicted"/>
<keyword evidence="4 8" id="KW-1133">Transmembrane helix</keyword>
<feature type="region of interest" description="Disordered" evidence="7">
    <location>
        <begin position="270"/>
        <end position="380"/>
    </location>
</feature>
<dbReference type="RefSeq" id="XP_025856421.2">
    <property type="nucleotide sequence ID" value="XM_026000636.2"/>
</dbReference>
<keyword evidence="5 8" id="KW-0472">Membrane</keyword>
<feature type="compositionally biased region" description="Basic and acidic residues" evidence="7">
    <location>
        <begin position="285"/>
        <end position="297"/>
    </location>
</feature>